<proteinExistence type="predicted"/>
<gene>
    <name evidence="1" type="ORF">FHS83_001537</name>
</gene>
<organism evidence="1 2">
    <name type="scientific">Rhizomicrobium palustre</name>
    <dbReference type="NCBI Taxonomy" id="189966"/>
    <lineage>
        <taxon>Bacteria</taxon>
        <taxon>Pseudomonadati</taxon>
        <taxon>Pseudomonadota</taxon>
        <taxon>Alphaproteobacteria</taxon>
        <taxon>Micropepsales</taxon>
        <taxon>Micropepsaceae</taxon>
        <taxon>Rhizomicrobium</taxon>
    </lineage>
</organism>
<keyword evidence="2" id="KW-1185">Reference proteome</keyword>
<evidence type="ECO:0000313" key="1">
    <source>
        <dbReference type="EMBL" id="NIK88219.1"/>
    </source>
</evidence>
<reference evidence="1 2" key="1">
    <citation type="submission" date="2020-03" db="EMBL/GenBank/DDBJ databases">
        <title>Genomic Encyclopedia of Type Strains, Phase IV (KMG-IV): sequencing the most valuable type-strain genomes for metagenomic binning, comparative biology and taxonomic classification.</title>
        <authorList>
            <person name="Goeker M."/>
        </authorList>
    </citation>
    <scope>NUCLEOTIDE SEQUENCE [LARGE SCALE GENOMIC DNA]</scope>
    <source>
        <strain evidence="1 2">DSM 19867</strain>
    </source>
</reference>
<dbReference type="RefSeq" id="WP_167082411.1">
    <property type="nucleotide sequence ID" value="NZ_BAAADC010000001.1"/>
</dbReference>
<accession>A0A846MYA8</accession>
<evidence type="ECO:0000313" key="2">
    <source>
        <dbReference type="Proteomes" id="UP000570514"/>
    </source>
</evidence>
<dbReference type="AlphaFoldDB" id="A0A846MYA8"/>
<name>A0A846MYA8_9PROT</name>
<dbReference type="Proteomes" id="UP000570514">
    <property type="component" value="Unassembled WGS sequence"/>
</dbReference>
<comment type="caution">
    <text evidence="1">The sequence shown here is derived from an EMBL/GenBank/DDBJ whole genome shotgun (WGS) entry which is preliminary data.</text>
</comment>
<sequence length="142" mass="16057">MPGDQLPPDANELHWLRRFWRGWGYVRAALPYLDRQLRGLDVAEIVKTNLEFPALWLGKLQDGRHLYIRYQQGRLVVALGVTAADIAVTGQVVYDARLGPVCDGNMRLAEVRAFTRLKISPELIACADGYLADGRPYYLQDS</sequence>
<dbReference type="EMBL" id="JAASRM010000001">
    <property type="protein sequence ID" value="NIK88219.1"/>
    <property type="molecule type" value="Genomic_DNA"/>
</dbReference>
<protein>
    <submittedName>
        <fullName evidence="1">Uncharacterized protein</fullName>
    </submittedName>
</protein>